<organism evidence="3">
    <name type="scientific">freshwater metagenome</name>
    <dbReference type="NCBI Taxonomy" id="449393"/>
    <lineage>
        <taxon>unclassified sequences</taxon>
        <taxon>metagenomes</taxon>
        <taxon>ecological metagenomes</taxon>
    </lineage>
</organism>
<evidence type="ECO:0000313" key="4">
    <source>
        <dbReference type="EMBL" id="CAB5030721.1"/>
    </source>
</evidence>
<accession>A0A6J6ZZD8</accession>
<feature type="compositionally biased region" description="Basic and acidic residues" evidence="1">
    <location>
        <begin position="79"/>
        <end position="89"/>
    </location>
</feature>
<protein>
    <submittedName>
        <fullName evidence="3">Unannotated protein</fullName>
    </submittedName>
</protein>
<dbReference type="EMBL" id="CAFAAQ010000265">
    <property type="protein sequence ID" value="CAB4825540.1"/>
    <property type="molecule type" value="Genomic_DNA"/>
</dbReference>
<evidence type="ECO:0000313" key="2">
    <source>
        <dbReference type="EMBL" id="CAB4692123.1"/>
    </source>
</evidence>
<dbReference type="EMBL" id="CAEZXS010000039">
    <property type="protein sequence ID" value="CAB4692123.1"/>
    <property type="molecule type" value="Genomic_DNA"/>
</dbReference>
<name>A0A6J6ZZD8_9ZZZZ</name>
<reference evidence="3" key="1">
    <citation type="submission" date="2020-05" db="EMBL/GenBank/DDBJ databases">
        <authorList>
            <person name="Chiriac C."/>
            <person name="Salcher M."/>
            <person name="Ghai R."/>
            <person name="Kavagutti S V."/>
        </authorList>
    </citation>
    <scope>NUCLEOTIDE SEQUENCE</scope>
</reference>
<sequence>MIAIRRGDRPFAAVQGDVIEGVVVANRLVGQQAEQFRRAAWSALEFPTSAAVRVIPAQAVRPVPLPQRRLPSQRSRRRLVPEELNERVA</sequence>
<proteinExistence type="predicted"/>
<gene>
    <name evidence="2" type="ORF">UFOPK2582_00482</name>
    <name evidence="3" type="ORF">UFOPK3046_01989</name>
    <name evidence="4" type="ORF">UFOPK4173_00582</name>
</gene>
<dbReference type="AlphaFoldDB" id="A0A6J6ZZD8"/>
<dbReference type="EMBL" id="CAFBPW010000045">
    <property type="protein sequence ID" value="CAB5030721.1"/>
    <property type="molecule type" value="Genomic_DNA"/>
</dbReference>
<feature type="region of interest" description="Disordered" evidence="1">
    <location>
        <begin position="65"/>
        <end position="89"/>
    </location>
</feature>
<evidence type="ECO:0000256" key="1">
    <source>
        <dbReference type="SAM" id="MobiDB-lite"/>
    </source>
</evidence>
<evidence type="ECO:0000313" key="3">
    <source>
        <dbReference type="EMBL" id="CAB4825540.1"/>
    </source>
</evidence>